<dbReference type="InterPro" id="IPR058163">
    <property type="entry name" value="LysR-type_TF_proteobact-type"/>
</dbReference>
<evidence type="ECO:0000259" key="5">
    <source>
        <dbReference type="PROSITE" id="PS50931"/>
    </source>
</evidence>
<reference evidence="7 8" key="1">
    <citation type="submission" date="2019-10" db="EMBL/GenBank/DDBJ databases">
        <title>Complete genome sequence of Variovorax paradoxus 5C-2.</title>
        <authorList>
            <person name="Gogoleva N.E."/>
            <person name="Balkin A.S."/>
        </authorList>
    </citation>
    <scope>NUCLEOTIDE SEQUENCE [LARGE SCALE GENOMIC DNA]</scope>
    <source>
        <strain evidence="7 8">5C-2</strain>
    </source>
</reference>
<dbReference type="PROSITE" id="PS50931">
    <property type="entry name" value="HTH_LYSR"/>
    <property type="match status" value="1"/>
</dbReference>
<dbReference type="FunFam" id="1.10.10.10:FF:000001">
    <property type="entry name" value="LysR family transcriptional regulator"/>
    <property type="match status" value="1"/>
</dbReference>
<evidence type="ECO:0000313" key="6">
    <source>
        <dbReference type="EMBL" id="QFZ81301.1"/>
    </source>
</evidence>
<dbReference type="Gene3D" id="3.40.190.290">
    <property type="match status" value="1"/>
</dbReference>
<dbReference type="Pfam" id="PF00126">
    <property type="entry name" value="HTH_1"/>
    <property type="match status" value="1"/>
</dbReference>
<evidence type="ECO:0000313" key="8">
    <source>
        <dbReference type="Proteomes" id="UP000326780"/>
    </source>
</evidence>
<evidence type="ECO:0000256" key="4">
    <source>
        <dbReference type="ARBA" id="ARBA00023163"/>
    </source>
</evidence>
<dbReference type="PANTHER" id="PTHR30537:SF31">
    <property type="entry name" value="TRANSCRIPTIONAL REGULATOR, LYSR FAMILY"/>
    <property type="match status" value="1"/>
</dbReference>
<sequence>MRDLNDLYYYAQVVDHGGFAPAGRALSVPKSSLSRRIALLEERLGVRLIQRSTRRFSVTDIGRQYYEHCVAMLVEADAAQEAIDRLQSDPQGLVRLSCPSALVYYQVAEMLARFMTECPRVTVQLESTNRRVDVIREGFDLALRVRFPPLEDTDLVMKVLGHSTQRLVAHPRLLEGLTAPASPADIGLLPSLDLGPAQPHHTWSLEGPDGASAEVRHQPRLVTDDMAALRHAALQGVGVAKMPTMMVREDLQAGRLVDALPQWAPRSGIVHAVFPSRRGLLPSVRKLVDFLAVEYEALEALELAGVSASPTASGPTRTSVD</sequence>
<dbReference type="NCBIfam" id="NF011573">
    <property type="entry name" value="PRK14997.1"/>
    <property type="match status" value="1"/>
</dbReference>
<organism evidence="7 8">
    <name type="scientific">Variovorax paradoxus</name>
    <dbReference type="NCBI Taxonomy" id="34073"/>
    <lineage>
        <taxon>Bacteria</taxon>
        <taxon>Pseudomonadati</taxon>
        <taxon>Pseudomonadota</taxon>
        <taxon>Betaproteobacteria</taxon>
        <taxon>Burkholderiales</taxon>
        <taxon>Comamonadaceae</taxon>
        <taxon>Variovorax</taxon>
    </lineage>
</organism>
<dbReference type="PANTHER" id="PTHR30537">
    <property type="entry name" value="HTH-TYPE TRANSCRIPTIONAL REGULATOR"/>
    <property type="match status" value="1"/>
</dbReference>
<gene>
    <name evidence="6" type="ORF">GFK26_00180</name>
    <name evidence="7" type="ORF">GFK26_33905</name>
</gene>
<keyword evidence="2" id="KW-0805">Transcription regulation</keyword>
<name>A0A5Q0MC51_VARPD</name>
<protein>
    <submittedName>
        <fullName evidence="7">LysR family transcriptional regulator</fullName>
    </submittedName>
</protein>
<evidence type="ECO:0000256" key="2">
    <source>
        <dbReference type="ARBA" id="ARBA00023015"/>
    </source>
</evidence>
<dbReference type="InterPro" id="IPR036388">
    <property type="entry name" value="WH-like_DNA-bd_sf"/>
</dbReference>
<dbReference type="GO" id="GO:0043565">
    <property type="term" value="F:sequence-specific DNA binding"/>
    <property type="evidence" value="ECO:0007669"/>
    <property type="project" value="TreeGrafter"/>
</dbReference>
<dbReference type="Proteomes" id="UP000326780">
    <property type="component" value="Chromosome"/>
</dbReference>
<dbReference type="RefSeq" id="WP_153280323.1">
    <property type="nucleotide sequence ID" value="NZ_CP045644.1"/>
</dbReference>
<dbReference type="InterPro" id="IPR005119">
    <property type="entry name" value="LysR_subst-bd"/>
</dbReference>
<dbReference type="InterPro" id="IPR036390">
    <property type="entry name" value="WH_DNA-bd_sf"/>
</dbReference>
<comment type="similarity">
    <text evidence="1">Belongs to the LysR transcriptional regulatory family.</text>
</comment>
<keyword evidence="3" id="KW-0238">DNA-binding</keyword>
<proteinExistence type="inferred from homology"/>
<dbReference type="CDD" id="cd08473">
    <property type="entry name" value="PBP2_CrgA_like_4"/>
    <property type="match status" value="1"/>
</dbReference>
<evidence type="ECO:0000313" key="7">
    <source>
        <dbReference type="EMBL" id="QFZ87410.1"/>
    </source>
</evidence>
<dbReference type="SUPFAM" id="SSF46785">
    <property type="entry name" value="Winged helix' DNA-binding domain"/>
    <property type="match status" value="1"/>
</dbReference>
<dbReference type="Gene3D" id="1.10.10.10">
    <property type="entry name" value="Winged helix-like DNA-binding domain superfamily/Winged helix DNA-binding domain"/>
    <property type="match status" value="1"/>
</dbReference>
<dbReference type="Pfam" id="PF03466">
    <property type="entry name" value="LysR_substrate"/>
    <property type="match status" value="1"/>
</dbReference>
<dbReference type="EMBL" id="CP045644">
    <property type="protein sequence ID" value="QFZ87410.1"/>
    <property type="molecule type" value="Genomic_DNA"/>
</dbReference>
<dbReference type="GO" id="GO:0003700">
    <property type="term" value="F:DNA-binding transcription factor activity"/>
    <property type="evidence" value="ECO:0007669"/>
    <property type="project" value="InterPro"/>
</dbReference>
<dbReference type="GO" id="GO:0006351">
    <property type="term" value="P:DNA-templated transcription"/>
    <property type="evidence" value="ECO:0007669"/>
    <property type="project" value="TreeGrafter"/>
</dbReference>
<feature type="domain" description="HTH lysR-type" evidence="5">
    <location>
        <begin position="1"/>
        <end position="59"/>
    </location>
</feature>
<accession>A0A5Q0MC51</accession>
<dbReference type="InterPro" id="IPR000847">
    <property type="entry name" value="LysR_HTH_N"/>
</dbReference>
<evidence type="ECO:0000256" key="3">
    <source>
        <dbReference type="ARBA" id="ARBA00023125"/>
    </source>
</evidence>
<dbReference type="AlphaFoldDB" id="A0A5Q0MC51"/>
<dbReference type="SUPFAM" id="SSF53850">
    <property type="entry name" value="Periplasmic binding protein-like II"/>
    <property type="match status" value="1"/>
</dbReference>
<dbReference type="EMBL" id="CP045644">
    <property type="protein sequence ID" value="QFZ81301.1"/>
    <property type="molecule type" value="Genomic_DNA"/>
</dbReference>
<evidence type="ECO:0000256" key="1">
    <source>
        <dbReference type="ARBA" id="ARBA00009437"/>
    </source>
</evidence>
<keyword evidence="4" id="KW-0804">Transcription</keyword>